<dbReference type="STRING" id="198092.SAMN02745194_01772"/>
<name>A0A1M6GJ86_9PROT</name>
<keyword evidence="1" id="KW-0812">Transmembrane</keyword>
<feature type="transmembrane region" description="Helical" evidence="1">
    <location>
        <begin position="7"/>
        <end position="23"/>
    </location>
</feature>
<keyword evidence="3" id="KW-1185">Reference proteome</keyword>
<reference evidence="2 3" key="1">
    <citation type="submission" date="2016-11" db="EMBL/GenBank/DDBJ databases">
        <authorList>
            <person name="Jaros S."/>
            <person name="Januszkiewicz K."/>
            <person name="Wedrychowicz H."/>
        </authorList>
    </citation>
    <scope>NUCLEOTIDE SEQUENCE [LARGE SCALE GENOMIC DNA]</scope>
    <source>
        <strain evidence="2 3">DSM 14916</strain>
    </source>
</reference>
<proteinExistence type="predicted"/>
<dbReference type="AlphaFoldDB" id="A0A1M6GJ86"/>
<accession>A0A1M6GJ86</accession>
<sequence>MPYLIEAILFLAPFALYALWLRLNPGQAVGTHVIALAVLGLTLSIGGAIWYGLSRGMDPNAVYVPPRATESGIVPGHVGPAPPPEPRPR</sequence>
<evidence type="ECO:0000313" key="2">
    <source>
        <dbReference type="EMBL" id="SHJ09982.1"/>
    </source>
</evidence>
<dbReference type="OrthoDB" id="7276927at2"/>
<evidence type="ECO:0000313" key="3">
    <source>
        <dbReference type="Proteomes" id="UP000184387"/>
    </source>
</evidence>
<dbReference type="EMBL" id="FQZF01000008">
    <property type="protein sequence ID" value="SHJ09982.1"/>
    <property type="molecule type" value="Genomic_DNA"/>
</dbReference>
<protein>
    <submittedName>
        <fullName evidence="2">Uncharacterized protein</fullName>
    </submittedName>
</protein>
<dbReference type="Proteomes" id="UP000184387">
    <property type="component" value="Unassembled WGS sequence"/>
</dbReference>
<gene>
    <name evidence="2" type="ORF">SAMN02745194_01772</name>
</gene>
<dbReference type="RefSeq" id="WP_073133704.1">
    <property type="nucleotide sequence ID" value="NZ_FQZF01000008.1"/>
</dbReference>
<evidence type="ECO:0000256" key="1">
    <source>
        <dbReference type="SAM" id="Phobius"/>
    </source>
</evidence>
<organism evidence="2 3">
    <name type="scientific">Muricoccus roseus</name>
    <dbReference type="NCBI Taxonomy" id="198092"/>
    <lineage>
        <taxon>Bacteria</taxon>
        <taxon>Pseudomonadati</taxon>
        <taxon>Pseudomonadota</taxon>
        <taxon>Alphaproteobacteria</taxon>
        <taxon>Acetobacterales</taxon>
        <taxon>Roseomonadaceae</taxon>
        <taxon>Muricoccus</taxon>
    </lineage>
</organism>
<keyword evidence="1" id="KW-0472">Membrane</keyword>
<feature type="transmembrane region" description="Helical" evidence="1">
    <location>
        <begin position="29"/>
        <end position="53"/>
    </location>
</feature>
<keyword evidence="1" id="KW-1133">Transmembrane helix</keyword>